<reference evidence="1" key="1">
    <citation type="submission" date="2014-09" db="EMBL/GenBank/DDBJ databases">
        <authorList>
            <person name="Magalhaes I.L.F."/>
            <person name="Oliveira U."/>
            <person name="Santos F.R."/>
            <person name="Vidigal T.H.D.A."/>
            <person name="Brescovit A.D."/>
            <person name="Santos A.J."/>
        </authorList>
    </citation>
    <scope>NUCLEOTIDE SEQUENCE</scope>
    <source>
        <tissue evidence="1">Shoot tissue taken approximately 20 cm above the soil surface</tissue>
    </source>
</reference>
<evidence type="ECO:0000313" key="1">
    <source>
        <dbReference type="EMBL" id="JAD85953.1"/>
    </source>
</evidence>
<sequence>MQLKSSSIRLSSLNRNCEHFILKCIMSLQQKHDLLNLQFVQEKNISVDNSMLKLADIENICPILNTADMDANLLTGWPQCFSEVRTTSFFSNLYGMLW</sequence>
<dbReference type="EMBL" id="GBRH01211942">
    <property type="protein sequence ID" value="JAD85953.1"/>
    <property type="molecule type" value="Transcribed_RNA"/>
</dbReference>
<protein>
    <submittedName>
        <fullName evidence="1">Uncharacterized protein</fullName>
    </submittedName>
</protein>
<reference evidence="1" key="2">
    <citation type="journal article" date="2015" name="Data Brief">
        <title>Shoot transcriptome of the giant reed, Arundo donax.</title>
        <authorList>
            <person name="Barrero R.A."/>
            <person name="Guerrero F.D."/>
            <person name="Moolhuijzen P."/>
            <person name="Goolsby J.A."/>
            <person name="Tidwell J."/>
            <person name="Bellgard S.E."/>
            <person name="Bellgard M.I."/>
        </authorList>
    </citation>
    <scope>NUCLEOTIDE SEQUENCE</scope>
    <source>
        <tissue evidence="1">Shoot tissue taken approximately 20 cm above the soil surface</tissue>
    </source>
</reference>
<organism evidence="1">
    <name type="scientific">Arundo donax</name>
    <name type="common">Giant reed</name>
    <name type="synonym">Donax arundinaceus</name>
    <dbReference type="NCBI Taxonomy" id="35708"/>
    <lineage>
        <taxon>Eukaryota</taxon>
        <taxon>Viridiplantae</taxon>
        <taxon>Streptophyta</taxon>
        <taxon>Embryophyta</taxon>
        <taxon>Tracheophyta</taxon>
        <taxon>Spermatophyta</taxon>
        <taxon>Magnoliopsida</taxon>
        <taxon>Liliopsida</taxon>
        <taxon>Poales</taxon>
        <taxon>Poaceae</taxon>
        <taxon>PACMAD clade</taxon>
        <taxon>Arundinoideae</taxon>
        <taxon>Arundineae</taxon>
        <taxon>Arundo</taxon>
    </lineage>
</organism>
<dbReference type="AlphaFoldDB" id="A0A0A9DGZ3"/>
<proteinExistence type="predicted"/>
<name>A0A0A9DGZ3_ARUDO</name>
<accession>A0A0A9DGZ3</accession>